<sequence>MTGIIIQTSRWFSSSRRSPPTGCLSHHTACQSRYSDCAQTVANGLESRQHSHQKVCFFLNTVDQLEDLLFQMHCFSYQYNFALKVKLQIQDEQLVWIWLLSFPLLELLMRVVEV</sequence>
<evidence type="ECO:0000313" key="1">
    <source>
        <dbReference type="EMBL" id="MED6237364.1"/>
    </source>
</evidence>
<dbReference type="Proteomes" id="UP001345963">
    <property type="component" value="Unassembled WGS sequence"/>
</dbReference>
<accession>A0ABU7AH33</accession>
<evidence type="ECO:0000313" key="2">
    <source>
        <dbReference type="Proteomes" id="UP001345963"/>
    </source>
</evidence>
<proteinExistence type="predicted"/>
<organism evidence="1 2">
    <name type="scientific">Ataeniobius toweri</name>
    <dbReference type="NCBI Taxonomy" id="208326"/>
    <lineage>
        <taxon>Eukaryota</taxon>
        <taxon>Metazoa</taxon>
        <taxon>Chordata</taxon>
        <taxon>Craniata</taxon>
        <taxon>Vertebrata</taxon>
        <taxon>Euteleostomi</taxon>
        <taxon>Actinopterygii</taxon>
        <taxon>Neopterygii</taxon>
        <taxon>Teleostei</taxon>
        <taxon>Neoteleostei</taxon>
        <taxon>Acanthomorphata</taxon>
        <taxon>Ovalentaria</taxon>
        <taxon>Atherinomorphae</taxon>
        <taxon>Cyprinodontiformes</taxon>
        <taxon>Goodeidae</taxon>
        <taxon>Ataeniobius</taxon>
    </lineage>
</organism>
<dbReference type="EMBL" id="JAHUTI010015070">
    <property type="protein sequence ID" value="MED6237364.1"/>
    <property type="molecule type" value="Genomic_DNA"/>
</dbReference>
<reference evidence="1 2" key="1">
    <citation type="submission" date="2021-07" db="EMBL/GenBank/DDBJ databases">
        <authorList>
            <person name="Palmer J.M."/>
        </authorList>
    </citation>
    <scope>NUCLEOTIDE SEQUENCE [LARGE SCALE GENOMIC DNA]</scope>
    <source>
        <strain evidence="1 2">AT_MEX2019</strain>
        <tissue evidence="1">Muscle</tissue>
    </source>
</reference>
<comment type="caution">
    <text evidence="1">The sequence shown here is derived from an EMBL/GenBank/DDBJ whole genome shotgun (WGS) entry which is preliminary data.</text>
</comment>
<protein>
    <submittedName>
        <fullName evidence="1">Uncharacterized protein</fullName>
    </submittedName>
</protein>
<keyword evidence="2" id="KW-1185">Reference proteome</keyword>
<gene>
    <name evidence="1" type="ORF">ATANTOWER_023524</name>
</gene>
<name>A0ABU7AH33_9TELE</name>